<proteinExistence type="predicted"/>
<keyword evidence="3" id="KW-1185">Reference proteome</keyword>
<dbReference type="OrthoDB" id="77040at2759"/>
<dbReference type="VEuPathDB" id="FungiDB:SPRG_05287"/>
<dbReference type="GeneID" id="24127689"/>
<accession>A0A067CU85</accession>
<dbReference type="AlphaFoldDB" id="A0A067CU85"/>
<name>A0A067CU85_SAPPC</name>
<gene>
    <name evidence="2" type="ORF">SPRG_05287</name>
</gene>
<dbReference type="EMBL" id="KK583203">
    <property type="protein sequence ID" value="KDO30096.1"/>
    <property type="molecule type" value="Genomic_DNA"/>
</dbReference>
<reference evidence="2 3" key="1">
    <citation type="journal article" date="2013" name="PLoS Genet.">
        <title>Distinctive expansion of potential virulence genes in the genome of the oomycete fish pathogen Saprolegnia parasitica.</title>
        <authorList>
            <person name="Jiang R.H."/>
            <person name="de Bruijn I."/>
            <person name="Haas B.J."/>
            <person name="Belmonte R."/>
            <person name="Lobach L."/>
            <person name="Christie J."/>
            <person name="van den Ackerveken G."/>
            <person name="Bottin A."/>
            <person name="Bulone V."/>
            <person name="Diaz-Moreno S.M."/>
            <person name="Dumas B."/>
            <person name="Fan L."/>
            <person name="Gaulin E."/>
            <person name="Govers F."/>
            <person name="Grenville-Briggs L.J."/>
            <person name="Horner N.R."/>
            <person name="Levin J.Z."/>
            <person name="Mammella M."/>
            <person name="Meijer H.J."/>
            <person name="Morris P."/>
            <person name="Nusbaum C."/>
            <person name="Oome S."/>
            <person name="Phillips A.J."/>
            <person name="van Rooyen D."/>
            <person name="Rzeszutek E."/>
            <person name="Saraiva M."/>
            <person name="Secombes C.J."/>
            <person name="Seidl M.F."/>
            <person name="Snel B."/>
            <person name="Stassen J.H."/>
            <person name="Sykes S."/>
            <person name="Tripathy S."/>
            <person name="van den Berg H."/>
            <person name="Vega-Arreguin J.C."/>
            <person name="Wawra S."/>
            <person name="Young S.K."/>
            <person name="Zeng Q."/>
            <person name="Dieguez-Uribeondo J."/>
            <person name="Russ C."/>
            <person name="Tyler B.M."/>
            <person name="van West P."/>
        </authorList>
    </citation>
    <scope>NUCLEOTIDE SEQUENCE [LARGE SCALE GENOMIC DNA]</scope>
    <source>
        <strain evidence="2 3">CBS 223.65</strain>
    </source>
</reference>
<evidence type="ECO:0000313" key="3">
    <source>
        <dbReference type="Proteomes" id="UP000030745"/>
    </source>
</evidence>
<dbReference type="OMA" id="RCRKEYL"/>
<sequence>MVAPYDDTPNKKPRVDRDIVSSLLSLRTHAPLPSLATAVNRLPALRPQPPALHKPLYVQLQERQTNQKMQLPTPSDVRALQADPRVRQAIERLKEHQKTHRTDLSLLSRETVAIIESLAASDPVGDDDGSASVSSSASSSRVQSTDGSTIGDDGSSGGKRRRLNDGRRLRGLGEHTIPLEAPVKTSFATSWAQRKHNFELVQLKRDIERCRKEYLSYLRTRLSRCIATNEQRHMDATDDVLGRRIELRVASMAYLFQSRVMYPCGVGAFADSHALTHNAFDPSIRDVAALFRAAASCVRVDHSTIEQCRPVNDHAIAFHTVFWVTITDAAKLPALLRDDVRCGHVEARGQLRLQAVLTCAYKTFDITDIDVRIDVADALASYKPPTTRDDAGSKLLVQQQVAALDTTRPPTLRPMPRMVMVPFQVLP</sequence>
<evidence type="ECO:0000313" key="2">
    <source>
        <dbReference type="EMBL" id="KDO30096.1"/>
    </source>
</evidence>
<dbReference type="Proteomes" id="UP000030745">
    <property type="component" value="Unassembled WGS sequence"/>
</dbReference>
<dbReference type="KEGG" id="spar:SPRG_05287"/>
<protein>
    <submittedName>
        <fullName evidence="2">Uncharacterized protein</fullName>
    </submittedName>
</protein>
<organism evidence="2 3">
    <name type="scientific">Saprolegnia parasitica (strain CBS 223.65)</name>
    <dbReference type="NCBI Taxonomy" id="695850"/>
    <lineage>
        <taxon>Eukaryota</taxon>
        <taxon>Sar</taxon>
        <taxon>Stramenopiles</taxon>
        <taxon>Oomycota</taxon>
        <taxon>Saprolegniomycetes</taxon>
        <taxon>Saprolegniales</taxon>
        <taxon>Saprolegniaceae</taxon>
        <taxon>Saprolegnia</taxon>
    </lineage>
</organism>
<dbReference type="RefSeq" id="XP_012199277.1">
    <property type="nucleotide sequence ID" value="XM_012343887.1"/>
</dbReference>
<evidence type="ECO:0000256" key="1">
    <source>
        <dbReference type="SAM" id="MobiDB-lite"/>
    </source>
</evidence>
<feature type="compositionally biased region" description="Low complexity" evidence="1">
    <location>
        <begin position="130"/>
        <end position="153"/>
    </location>
</feature>
<feature type="region of interest" description="Disordered" evidence="1">
    <location>
        <begin position="120"/>
        <end position="169"/>
    </location>
</feature>